<accession>A0AAE1MZM4</accession>
<evidence type="ECO:0000313" key="2">
    <source>
        <dbReference type="Proteomes" id="UP001293593"/>
    </source>
</evidence>
<reference evidence="1" key="1">
    <citation type="submission" date="2023-10" db="EMBL/GenBank/DDBJ databases">
        <title>Chromosome-level genome of the transformable northern wattle, Acacia crassicarpa.</title>
        <authorList>
            <person name="Massaro I."/>
            <person name="Sinha N.R."/>
            <person name="Poethig S."/>
            <person name="Leichty A.R."/>
        </authorList>
    </citation>
    <scope>NUCLEOTIDE SEQUENCE</scope>
    <source>
        <strain evidence="1">Acra3RX</strain>
        <tissue evidence="1">Leaf</tissue>
    </source>
</reference>
<dbReference type="EMBL" id="JAWXYG010000002">
    <property type="protein sequence ID" value="KAK4279946.1"/>
    <property type="molecule type" value="Genomic_DNA"/>
</dbReference>
<evidence type="ECO:0000313" key="1">
    <source>
        <dbReference type="EMBL" id="KAK4279946.1"/>
    </source>
</evidence>
<dbReference type="Proteomes" id="UP001293593">
    <property type="component" value="Unassembled WGS sequence"/>
</dbReference>
<organism evidence="1 2">
    <name type="scientific">Acacia crassicarpa</name>
    <name type="common">northern wattle</name>
    <dbReference type="NCBI Taxonomy" id="499986"/>
    <lineage>
        <taxon>Eukaryota</taxon>
        <taxon>Viridiplantae</taxon>
        <taxon>Streptophyta</taxon>
        <taxon>Embryophyta</taxon>
        <taxon>Tracheophyta</taxon>
        <taxon>Spermatophyta</taxon>
        <taxon>Magnoliopsida</taxon>
        <taxon>eudicotyledons</taxon>
        <taxon>Gunneridae</taxon>
        <taxon>Pentapetalae</taxon>
        <taxon>rosids</taxon>
        <taxon>fabids</taxon>
        <taxon>Fabales</taxon>
        <taxon>Fabaceae</taxon>
        <taxon>Caesalpinioideae</taxon>
        <taxon>mimosoid clade</taxon>
        <taxon>Acacieae</taxon>
        <taxon>Acacia</taxon>
    </lineage>
</organism>
<evidence type="ECO:0008006" key="3">
    <source>
        <dbReference type="Google" id="ProtNLM"/>
    </source>
</evidence>
<protein>
    <recommendedName>
        <fullName evidence="3">S-adenosyl-l-methionine decarboxylase leader peptide</fullName>
    </recommendedName>
</protein>
<dbReference type="InterPro" id="IPR012511">
    <property type="entry name" value="AdoMetDC_leader"/>
</dbReference>
<comment type="caution">
    <text evidence="1">The sequence shown here is derived from an EMBL/GenBank/DDBJ whole genome shotgun (WGS) entry which is preliminary data.</text>
</comment>
<dbReference type="AlphaFoldDB" id="A0AAE1MZM4"/>
<proteinExistence type="predicted"/>
<sequence>MEAKGGKKKSSSSKSLFYEAPLSYTIEDLRPNGGIKKFKSAAYSNCARKPS</sequence>
<name>A0AAE1MZM4_9FABA</name>
<dbReference type="Pfam" id="PF08132">
    <property type="entry name" value="AdoMetDC_leader"/>
    <property type="match status" value="1"/>
</dbReference>
<dbReference type="PANTHER" id="PTHR35727:SF5">
    <property type="entry name" value="S-ADENOSYL-L-METHIONINE DECARBOXYLASE LEADER PEPTIDE PROTEIN"/>
    <property type="match status" value="1"/>
</dbReference>
<gene>
    <name evidence="1" type="ORF">QN277_011640</name>
</gene>
<keyword evidence="2" id="KW-1185">Reference proteome</keyword>
<dbReference type="PANTHER" id="PTHR35727">
    <property type="entry name" value="BNAA05G33520D PROTEIN"/>
    <property type="match status" value="1"/>
</dbReference>